<name>A0A0L0C0G3_LUCCU</name>
<evidence type="ECO:0000313" key="2">
    <source>
        <dbReference type="EMBL" id="KNC25793.1"/>
    </source>
</evidence>
<keyword evidence="3" id="KW-1185">Reference proteome</keyword>
<dbReference type="OMA" id="LYAICLM"/>
<feature type="signal peptide" evidence="1">
    <location>
        <begin position="1"/>
        <end position="30"/>
    </location>
</feature>
<keyword evidence="1" id="KW-0732">Signal</keyword>
<protein>
    <recommendedName>
        <fullName evidence="4">Secreted protein</fullName>
    </recommendedName>
</protein>
<dbReference type="Proteomes" id="UP000037069">
    <property type="component" value="Unassembled WGS sequence"/>
</dbReference>
<feature type="chain" id="PRO_5005535670" description="Secreted protein" evidence="1">
    <location>
        <begin position="31"/>
        <end position="80"/>
    </location>
</feature>
<dbReference type="EMBL" id="JRES01001070">
    <property type="protein sequence ID" value="KNC25793.1"/>
    <property type="molecule type" value="Genomic_DNA"/>
</dbReference>
<organism evidence="2 3">
    <name type="scientific">Lucilia cuprina</name>
    <name type="common">Green bottle fly</name>
    <name type="synonym">Australian sheep blowfly</name>
    <dbReference type="NCBI Taxonomy" id="7375"/>
    <lineage>
        <taxon>Eukaryota</taxon>
        <taxon>Metazoa</taxon>
        <taxon>Ecdysozoa</taxon>
        <taxon>Arthropoda</taxon>
        <taxon>Hexapoda</taxon>
        <taxon>Insecta</taxon>
        <taxon>Pterygota</taxon>
        <taxon>Neoptera</taxon>
        <taxon>Endopterygota</taxon>
        <taxon>Diptera</taxon>
        <taxon>Brachycera</taxon>
        <taxon>Muscomorpha</taxon>
        <taxon>Oestroidea</taxon>
        <taxon>Calliphoridae</taxon>
        <taxon>Luciliinae</taxon>
        <taxon>Lucilia</taxon>
    </lineage>
</organism>
<gene>
    <name evidence="2" type="ORF">FF38_05465</name>
</gene>
<evidence type="ECO:0008006" key="4">
    <source>
        <dbReference type="Google" id="ProtNLM"/>
    </source>
</evidence>
<proteinExistence type="predicted"/>
<reference evidence="2 3" key="1">
    <citation type="journal article" date="2015" name="Nat. Commun.">
        <title>Lucilia cuprina genome unlocks parasitic fly biology to underpin future interventions.</title>
        <authorList>
            <person name="Anstead C.A."/>
            <person name="Korhonen P.K."/>
            <person name="Young N.D."/>
            <person name="Hall R.S."/>
            <person name="Jex A.R."/>
            <person name="Murali S.C."/>
            <person name="Hughes D.S."/>
            <person name="Lee S.F."/>
            <person name="Perry T."/>
            <person name="Stroehlein A.J."/>
            <person name="Ansell B.R."/>
            <person name="Breugelmans B."/>
            <person name="Hofmann A."/>
            <person name="Qu J."/>
            <person name="Dugan S."/>
            <person name="Lee S.L."/>
            <person name="Chao H."/>
            <person name="Dinh H."/>
            <person name="Han Y."/>
            <person name="Doddapaneni H.V."/>
            <person name="Worley K.C."/>
            <person name="Muzny D.M."/>
            <person name="Ioannidis P."/>
            <person name="Waterhouse R.M."/>
            <person name="Zdobnov E.M."/>
            <person name="James P.J."/>
            <person name="Bagnall N.H."/>
            <person name="Kotze A.C."/>
            <person name="Gibbs R.A."/>
            <person name="Richards S."/>
            <person name="Batterham P."/>
            <person name="Gasser R.B."/>
        </authorList>
    </citation>
    <scope>NUCLEOTIDE SEQUENCE [LARGE SCALE GENOMIC DNA]</scope>
    <source>
        <strain evidence="2 3">LS</strain>
        <tissue evidence="2">Full body</tissue>
    </source>
</reference>
<sequence>MLSYKVHKVFATVLMLTILIVFCAPTETDARRVIFYTKASVNKGQLFATSPKMEPCPKCQMRDHRGRCRRVISFKPDEKC</sequence>
<dbReference type="OrthoDB" id="7893315at2759"/>
<comment type="caution">
    <text evidence="2">The sequence shown here is derived from an EMBL/GenBank/DDBJ whole genome shotgun (WGS) entry which is preliminary data.</text>
</comment>
<accession>A0A0L0C0G3</accession>
<dbReference type="AlphaFoldDB" id="A0A0L0C0G3"/>
<evidence type="ECO:0000313" key="3">
    <source>
        <dbReference type="Proteomes" id="UP000037069"/>
    </source>
</evidence>
<evidence type="ECO:0000256" key="1">
    <source>
        <dbReference type="SAM" id="SignalP"/>
    </source>
</evidence>